<evidence type="ECO:0000256" key="4">
    <source>
        <dbReference type="ARBA" id="ARBA00022475"/>
    </source>
</evidence>
<evidence type="ECO:0000256" key="2">
    <source>
        <dbReference type="ARBA" id="ARBA00008240"/>
    </source>
</evidence>
<dbReference type="GO" id="GO:0005886">
    <property type="term" value="C:plasma membrane"/>
    <property type="evidence" value="ECO:0007669"/>
    <property type="project" value="UniProtKB-SubCell"/>
</dbReference>
<feature type="transmembrane region" description="Helical" evidence="11">
    <location>
        <begin position="406"/>
        <end position="427"/>
    </location>
</feature>
<evidence type="ECO:0000256" key="10">
    <source>
        <dbReference type="ARBA" id="ARBA00039918"/>
    </source>
</evidence>
<evidence type="ECO:0000313" key="14">
    <source>
        <dbReference type="Proteomes" id="UP001162740"/>
    </source>
</evidence>
<keyword evidence="4" id="KW-1003">Cell membrane</keyword>
<evidence type="ECO:0000256" key="11">
    <source>
        <dbReference type="SAM" id="Phobius"/>
    </source>
</evidence>
<evidence type="ECO:0000256" key="3">
    <source>
        <dbReference type="ARBA" id="ARBA00022448"/>
    </source>
</evidence>
<dbReference type="FunFam" id="1.20.1250.20:FF:000001">
    <property type="entry name" value="Dicarboxylate MFS transporter"/>
    <property type="match status" value="1"/>
</dbReference>
<evidence type="ECO:0000256" key="7">
    <source>
        <dbReference type="ARBA" id="ARBA00022989"/>
    </source>
</evidence>
<keyword evidence="8 11" id="KW-0472">Membrane</keyword>
<evidence type="ECO:0000256" key="9">
    <source>
        <dbReference type="ARBA" id="ARBA00037295"/>
    </source>
</evidence>
<dbReference type="InterPro" id="IPR020846">
    <property type="entry name" value="MFS_dom"/>
</dbReference>
<dbReference type="PANTHER" id="PTHR43045:SF1">
    <property type="entry name" value="SHIKIMATE TRANSPORTER"/>
    <property type="match status" value="1"/>
</dbReference>
<dbReference type="Pfam" id="PF07690">
    <property type="entry name" value="MFS_1"/>
    <property type="match status" value="1"/>
</dbReference>
<dbReference type="Proteomes" id="UP001162740">
    <property type="component" value="Chromosome"/>
</dbReference>
<reference evidence="13 14" key="1">
    <citation type="journal article" date="2021" name="Front. Microbiol.">
        <title>Bacterial Transformation of Aromatic Monomers in Softwood Black Liquor.</title>
        <authorList>
            <person name="Navas L.E."/>
            <person name="Dexter G."/>
            <person name="Liu J."/>
            <person name="Levy-Booth D."/>
            <person name="Cho M."/>
            <person name="Jang S.K."/>
            <person name="Mansfield S.D."/>
            <person name="Renneckar S."/>
            <person name="Mohn W.W."/>
            <person name="Eltis L.D."/>
        </authorList>
    </citation>
    <scope>NUCLEOTIDE SEQUENCE [LARGE SCALE GENOMIC DNA]</scope>
    <source>
        <strain evidence="13 14">GD02</strain>
    </source>
</reference>
<name>A0AA47A9D1_RHORH</name>
<dbReference type="InterPro" id="IPR036259">
    <property type="entry name" value="MFS_trans_sf"/>
</dbReference>
<dbReference type="GO" id="GO:0015293">
    <property type="term" value="F:symporter activity"/>
    <property type="evidence" value="ECO:0007669"/>
    <property type="project" value="UniProtKB-KW"/>
</dbReference>
<feature type="transmembrane region" description="Helical" evidence="11">
    <location>
        <begin position="314"/>
        <end position="332"/>
    </location>
</feature>
<organism evidence="13 14">
    <name type="scientific">Rhodococcus rhodochrous</name>
    <dbReference type="NCBI Taxonomy" id="1829"/>
    <lineage>
        <taxon>Bacteria</taxon>
        <taxon>Bacillati</taxon>
        <taxon>Actinomycetota</taxon>
        <taxon>Actinomycetes</taxon>
        <taxon>Mycobacteriales</taxon>
        <taxon>Nocardiaceae</taxon>
        <taxon>Rhodococcus</taxon>
    </lineage>
</organism>
<keyword evidence="5 11" id="KW-0812">Transmembrane</keyword>
<gene>
    <name evidence="13" type="ORF">KUM34_020030</name>
</gene>
<dbReference type="InterPro" id="IPR005829">
    <property type="entry name" value="Sugar_transporter_CS"/>
</dbReference>
<comment type="subcellular location">
    <subcellularLocation>
        <location evidence="1">Cell membrane</location>
        <topology evidence="1">Multi-pass membrane protein</topology>
    </subcellularLocation>
</comment>
<keyword evidence="6" id="KW-0769">Symport</keyword>
<feature type="transmembrane region" description="Helical" evidence="11">
    <location>
        <begin position="196"/>
        <end position="215"/>
    </location>
</feature>
<evidence type="ECO:0000313" key="13">
    <source>
        <dbReference type="EMBL" id="UZF44135.1"/>
    </source>
</evidence>
<feature type="transmembrane region" description="Helical" evidence="11">
    <location>
        <begin position="162"/>
        <end position="184"/>
    </location>
</feature>
<dbReference type="InterPro" id="IPR011701">
    <property type="entry name" value="MFS"/>
</dbReference>
<dbReference type="PROSITE" id="PS00216">
    <property type="entry name" value="SUGAR_TRANSPORT_1"/>
    <property type="match status" value="1"/>
</dbReference>
<evidence type="ECO:0000256" key="6">
    <source>
        <dbReference type="ARBA" id="ARBA00022847"/>
    </source>
</evidence>
<accession>A0AA47A9D1</accession>
<evidence type="ECO:0000256" key="5">
    <source>
        <dbReference type="ARBA" id="ARBA00022692"/>
    </source>
</evidence>
<dbReference type="PROSITE" id="PS50850">
    <property type="entry name" value="MFS"/>
    <property type="match status" value="1"/>
</dbReference>
<keyword evidence="7 11" id="KW-1133">Transmembrane helix</keyword>
<evidence type="ECO:0000256" key="8">
    <source>
        <dbReference type="ARBA" id="ARBA00023136"/>
    </source>
</evidence>
<dbReference type="Gene3D" id="1.20.1250.20">
    <property type="entry name" value="MFS general substrate transporter like domains"/>
    <property type="match status" value="1"/>
</dbReference>
<dbReference type="CDD" id="cd17369">
    <property type="entry name" value="MFS_ShiA_like"/>
    <property type="match status" value="1"/>
</dbReference>
<feature type="transmembrane region" description="Helical" evidence="11">
    <location>
        <begin position="253"/>
        <end position="275"/>
    </location>
</feature>
<comment type="similarity">
    <text evidence="2">Belongs to the major facilitator superfamily. Metabolite:H+ Symporter (MHS) family (TC 2.A.1.6) family.</text>
</comment>
<dbReference type="EMBL" id="CP083974">
    <property type="protein sequence ID" value="UZF44135.1"/>
    <property type="molecule type" value="Genomic_DNA"/>
</dbReference>
<feature type="transmembrane region" description="Helical" evidence="11">
    <location>
        <begin position="338"/>
        <end position="363"/>
    </location>
</feature>
<proteinExistence type="inferred from homology"/>
<dbReference type="PROSITE" id="PS00217">
    <property type="entry name" value="SUGAR_TRANSPORT_2"/>
    <property type="match status" value="1"/>
</dbReference>
<protein>
    <recommendedName>
        <fullName evidence="10">Putative proline/betaine transporter</fullName>
    </recommendedName>
</protein>
<dbReference type="AlphaFoldDB" id="A0AA47A9D1"/>
<sequence>MITDKSASTMPPSEAKPEMNPRRASIAALLGGALEYYDFFVYGAAAALVFNVLFFPGGNPTVALIASLATFAVGYVARPVGAVVMGHFGDRLGRKRVMLATVVLMGVASFVIGCLPTYEQVGILAPVLLVAMRVLQGFSAGAESAGASTLTVEHSPVGRRGFFTSFVMVGYAVGCSLATVVFVPVSLLPDDALYSWGWRIPFWLSAVVVAVTYYVRNHLDETPTFTEVKEESVVRKLPLGDVFKFHWRSVIRVAGASLMASVQTLFAVFSLSYATSVGVEHSVMLTVISVAIALSMFTIPAAGYLSDIIGRKPTMLIASVGCAVSLAGYLWAISTTNILLISVTAFVNMSLFFSCYNGVWTSFFAEQFPATVRFTGMAVSNQLGNLLAGFSPMVAALILLPGATGWLPVAIFGAVACGIAGIAVLGLRETAKTPTDLLGLSPDAEPVEVVANAEQPDTPRVLQTQS</sequence>
<evidence type="ECO:0000259" key="12">
    <source>
        <dbReference type="PROSITE" id="PS50850"/>
    </source>
</evidence>
<dbReference type="SUPFAM" id="SSF103473">
    <property type="entry name" value="MFS general substrate transporter"/>
    <property type="match status" value="1"/>
</dbReference>
<dbReference type="PANTHER" id="PTHR43045">
    <property type="entry name" value="SHIKIMATE TRANSPORTER"/>
    <property type="match status" value="1"/>
</dbReference>
<feature type="transmembrane region" description="Helical" evidence="11">
    <location>
        <begin position="383"/>
        <end position="400"/>
    </location>
</feature>
<feature type="transmembrane region" description="Helical" evidence="11">
    <location>
        <begin position="26"/>
        <end position="50"/>
    </location>
</feature>
<evidence type="ECO:0000256" key="1">
    <source>
        <dbReference type="ARBA" id="ARBA00004651"/>
    </source>
</evidence>
<feature type="transmembrane region" description="Helical" evidence="11">
    <location>
        <begin position="281"/>
        <end position="302"/>
    </location>
</feature>
<feature type="transmembrane region" description="Helical" evidence="11">
    <location>
        <begin position="124"/>
        <end position="142"/>
    </location>
</feature>
<keyword evidence="3" id="KW-0813">Transport</keyword>
<feature type="transmembrane region" description="Helical" evidence="11">
    <location>
        <begin position="62"/>
        <end position="85"/>
    </location>
</feature>
<feature type="domain" description="Major facilitator superfamily (MFS) profile" evidence="12">
    <location>
        <begin position="24"/>
        <end position="432"/>
    </location>
</feature>
<feature type="transmembrane region" description="Helical" evidence="11">
    <location>
        <begin position="97"/>
        <end position="118"/>
    </location>
</feature>
<comment type="function">
    <text evidence="9">May be a proton symporter involved in the uptake of osmolytes such as proline and glycine betaine.</text>
</comment>